<evidence type="ECO:0000313" key="2">
    <source>
        <dbReference type="EMBL" id="KAF2649247.1"/>
    </source>
</evidence>
<organism evidence="2 3">
    <name type="scientific">Lophiostoma macrostomum CBS 122681</name>
    <dbReference type="NCBI Taxonomy" id="1314788"/>
    <lineage>
        <taxon>Eukaryota</taxon>
        <taxon>Fungi</taxon>
        <taxon>Dikarya</taxon>
        <taxon>Ascomycota</taxon>
        <taxon>Pezizomycotina</taxon>
        <taxon>Dothideomycetes</taxon>
        <taxon>Pleosporomycetidae</taxon>
        <taxon>Pleosporales</taxon>
        <taxon>Lophiostomataceae</taxon>
        <taxon>Lophiostoma</taxon>
    </lineage>
</organism>
<evidence type="ECO:0000313" key="3">
    <source>
        <dbReference type="Proteomes" id="UP000799324"/>
    </source>
</evidence>
<dbReference type="EMBL" id="MU004500">
    <property type="protein sequence ID" value="KAF2649247.1"/>
    <property type="molecule type" value="Genomic_DNA"/>
</dbReference>
<proteinExistence type="predicted"/>
<dbReference type="PANTHER" id="PTHR39596:SF2">
    <property type="entry name" value="HET DOMAIN PROTEIN (AFU_ORTHOLOGUE AFUA_1G17550)-RELATED"/>
    <property type="match status" value="1"/>
</dbReference>
<dbReference type="Proteomes" id="UP000799324">
    <property type="component" value="Unassembled WGS sequence"/>
</dbReference>
<evidence type="ECO:0000259" key="1">
    <source>
        <dbReference type="Pfam" id="PF06985"/>
    </source>
</evidence>
<dbReference type="OrthoDB" id="3940282at2759"/>
<sequence>MEHLPVPRNPYTEIKVPFLGQKYEDDGKDYATYPGRKGWTRNRLREEIQGFKIDSYLHGTRIDRAIEFLEDLGLKYENHITRSEDKSTLQVSVDFLKQLKVRTPPERLAGNTSQTKRPTDIRSLPRQYETETWADGTIQKIQKASSITLYQCKEYLESELSNAESTTGTRDSIVQIRKDIHYVHLLADFTCEKNQVHLDYRRVSKIARLEDAMKYGWAPWTIADPQDSELWKIHSAFAMIQAWLFFGMMHQYLKLIGIELEQNELVDSTGQYMTTAPLSTYTLRIRDRYTQKRPTWMRIRLLYGNLMMMTRYVTEKYGFLEEQSQDAKLFAADIWVSVKTVQDILHASMQHLNGVRVEGRETSDLYIMKTRFDDAGWCKHQTKEILTINGRQLQYYAYMLGPPEDFNHAGCSADCCTENNVHVDSYQMKHSSMYDNECRECENLQSRSSRYPPLHLPKSDASTFWGPDIDRISEILRNEGIPLILIRRSPSQGFELELCVEPFSDGLAFVAISHVWSNGRGNPKRNELPLCQLNYIGQKVMNVLEFRRPVAFWIDTLCVPLQSEVRGMAILSMRKVYKNAFATLVLDDTLESWKDSGSHVDRMVKLHISDWVKRLWTLQEGALAKKVFVQFGSGSPLELSAVCCVIEDLPKREDPDFAPTLALSMLWWYLRRRTLAIAWKHDIIRGEQTLEQKLIPSWSEELRDDFPMLDSPPGHEGKAGKMRLMFRTVANRTMILWRNLLQQTAAIAWKYDIIKREETLERNPELQARKMHLVLRAVANRSTTKASDEAICLATLLGVDLQKILRPVSQGQDKAVIRMQRLIEQHRHIPFDFLFWKFPRMKDYRFRWAPRSLLETNELKQAPVPELQLTRYATMTGDGLVYRGSGYIIEEGRPEAYPDAARTKDDYVFSYKIHPPKPCEICGKRWYGLLRTWEQLLEDLIRDAECKLGIIKYLPIEMLECLCDQQGISNQVMVAIVQLETYDKGTWFVKYLSPGSIQVVVRARNRPKRIEWHQIKSLDGSIEVQETDQNQRWCIR</sequence>
<dbReference type="Pfam" id="PF06985">
    <property type="entry name" value="HET"/>
    <property type="match status" value="1"/>
</dbReference>
<reference evidence="2" key="1">
    <citation type="journal article" date="2020" name="Stud. Mycol.">
        <title>101 Dothideomycetes genomes: a test case for predicting lifestyles and emergence of pathogens.</title>
        <authorList>
            <person name="Haridas S."/>
            <person name="Albert R."/>
            <person name="Binder M."/>
            <person name="Bloem J."/>
            <person name="Labutti K."/>
            <person name="Salamov A."/>
            <person name="Andreopoulos B."/>
            <person name="Baker S."/>
            <person name="Barry K."/>
            <person name="Bills G."/>
            <person name="Bluhm B."/>
            <person name="Cannon C."/>
            <person name="Castanera R."/>
            <person name="Culley D."/>
            <person name="Daum C."/>
            <person name="Ezra D."/>
            <person name="Gonzalez J."/>
            <person name="Henrissat B."/>
            <person name="Kuo A."/>
            <person name="Liang C."/>
            <person name="Lipzen A."/>
            <person name="Lutzoni F."/>
            <person name="Magnuson J."/>
            <person name="Mondo S."/>
            <person name="Nolan M."/>
            <person name="Ohm R."/>
            <person name="Pangilinan J."/>
            <person name="Park H.-J."/>
            <person name="Ramirez L."/>
            <person name="Alfaro M."/>
            <person name="Sun H."/>
            <person name="Tritt A."/>
            <person name="Yoshinaga Y."/>
            <person name="Zwiers L.-H."/>
            <person name="Turgeon B."/>
            <person name="Goodwin S."/>
            <person name="Spatafora J."/>
            <person name="Crous P."/>
            <person name="Grigoriev I."/>
        </authorList>
    </citation>
    <scope>NUCLEOTIDE SEQUENCE</scope>
    <source>
        <strain evidence="2">CBS 122681</strain>
    </source>
</reference>
<accession>A0A6A6SQI4</accession>
<dbReference type="AlphaFoldDB" id="A0A6A6SQI4"/>
<name>A0A6A6SQI4_9PLEO</name>
<dbReference type="InterPro" id="IPR010730">
    <property type="entry name" value="HET"/>
</dbReference>
<protein>
    <recommendedName>
        <fullName evidence="1">Heterokaryon incompatibility domain-containing protein</fullName>
    </recommendedName>
</protein>
<dbReference type="PANTHER" id="PTHR39596">
    <property type="match status" value="1"/>
</dbReference>
<feature type="domain" description="Heterokaryon incompatibility" evidence="1">
    <location>
        <begin position="509"/>
        <end position="587"/>
    </location>
</feature>
<keyword evidence="3" id="KW-1185">Reference proteome</keyword>
<gene>
    <name evidence="2" type="ORF">K491DRAFT_683994</name>
</gene>